<evidence type="ECO:0000259" key="3">
    <source>
        <dbReference type="Pfam" id="PF01431"/>
    </source>
</evidence>
<evidence type="ECO:0000256" key="2">
    <source>
        <dbReference type="SAM" id="Phobius"/>
    </source>
</evidence>
<dbReference type="Gene3D" id="1.10.1380.10">
    <property type="entry name" value="Neutral endopeptidase , domain2"/>
    <property type="match status" value="2"/>
</dbReference>
<feature type="compositionally biased region" description="Polar residues" evidence="1">
    <location>
        <begin position="144"/>
        <end position="158"/>
    </location>
</feature>
<keyword evidence="6" id="KW-1185">Reference proteome</keyword>
<gene>
    <name evidence="5" type="ORF">HPB52_024958</name>
    <name evidence="4" type="ORF">HPB52_025354</name>
</gene>
<dbReference type="InterPro" id="IPR042089">
    <property type="entry name" value="Peptidase_M13_dom_2"/>
</dbReference>
<dbReference type="InterPro" id="IPR024079">
    <property type="entry name" value="MetalloPept_cat_dom_sf"/>
</dbReference>
<dbReference type="SUPFAM" id="SSF55486">
    <property type="entry name" value="Metalloproteases ('zincins'), catalytic domain"/>
    <property type="match status" value="1"/>
</dbReference>
<dbReference type="EMBL" id="JABSTV010000691">
    <property type="protein sequence ID" value="KAH7985856.1"/>
    <property type="molecule type" value="Genomic_DNA"/>
</dbReference>
<evidence type="ECO:0000313" key="4">
    <source>
        <dbReference type="EMBL" id="KAH7985856.1"/>
    </source>
</evidence>
<dbReference type="Pfam" id="PF01431">
    <property type="entry name" value="Peptidase_M13"/>
    <property type="match status" value="1"/>
</dbReference>
<comment type="caution">
    <text evidence="4">The sequence shown here is derived from an EMBL/GenBank/DDBJ whole genome shotgun (WGS) entry which is preliminary data.</text>
</comment>
<dbReference type="PANTHER" id="PTHR11733:SF241">
    <property type="entry name" value="GH26575P-RELATED"/>
    <property type="match status" value="1"/>
</dbReference>
<evidence type="ECO:0000256" key="1">
    <source>
        <dbReference type="SAM" id="MobiDB-lite"/>
    </source>
</evidence>
<feature type="transmembrane region" description="Helical" evidence="2">
    <location>
        <begin position="229"/>
        <end position="251"/>
    </location>
</feature>
<reference evidence="4" key="1">
    <citation type="journal article" date="2020" name="Cell">
        <title>Large-Scale Comparative Analyses of Tick Genomes Elucidate Their Genetic Diversity and Vector Capacities.</title>
        <authorList>
            <consortium name="Tick Genome and Microbiome Consortium (TIGMIC)"/>
            <person name="Jia N."/>
            <person name="Wang J."/>
            <person name="Shi W."/>
            <person name="Du L."/>
            <person name="Sun Y."/>
            <person name="Zhan W."/>
            <person name="Jiang J.F."/>
            <person name="Wang Q."/>
            <person name="Zhang B."/>
            <person name="Ji P."/>
            <person name="Bell-Sakyi L."/>
            <person name="Cui X.M."/>
            <person name="Yuan T.T."/>
            <person name="Jiang B.G."/>
            <person name="Yang W.F."/>
            <person name="Lam T.T."/>
            <person name="Chang Q.C."/>
            <person name="Ding S.J."/>
            <person name="Wang X.J."/>
            <person name="Zhu J.G."/>
            <person name="Ruan X.D."/>
            <person name="Zhao L."/>
            <person name="Wei J.T."/>
            <person name="Ye R.Z."/>
            <person name="Que T.C."/>
            <person name="Du C.H."/>
            <person name="Zhou Y.H."/>
            <person name="Cheng J.X."/>
            <person name="Dai P.F."/>
            <person name="Guo W.B."/>
            <person name="Han X.H."/>
            <person name="Huang E.J."/>
            <person name="Li L.F."/>
            <person name="Wei W."/>
            <person name="Gao Y.C."/>
            <person name="Liu J.Z."/>
            <person name="Shao H.Z."/>
            <person name="Wang X."/>
            <person name="Wang C.C."/>
            <person name="Yang T.C."/>
            <person name="Huo Q.B."/>
            <person name="Li W."/>
            <person name="Chen H.Y."/>
            <person name="Chen S.E."/>
            <person name="Zhou L.G."/>
            <person name="Ni X.B."/>
            <person name="Tian J.H."/>
            <person name="Sheng Y."/>
            <person name="Liu T."/>
            <person name="Pan Y.S."/>
            <person name="Xia L.Y."/>
            <person name="Li J."/>
            <person name="Zhao F."/>
            <person name="Cao W.C."/>
        </authorList>
    </citation>
    <scope>NUCLEOTIDE SEQUENCE</scope>
    <source>
        <strain evidence="4">Rsan-2018</strain>
    </source>
</reference>
<feature type="compositionally biased region" description="Low complexity" evidence="1">
    <location>
        <begin position="75"/>
        <end position="92"/>
    </location>
</feature>
<dbReference type="InterPro" id="IPR000718">
    <property type="entry name" value="Peptidase_M13"/>
</dbReference>
<accession>A0A9D4TD52</accession>
<keyword evidence="2" id="KW-1133">Transmembrane helix</keyword>
<sequence length="834" mass="92778">MSSSSSKGAEDRELSSIENIKPTAGVNATATSQLAAAERGSASETSDSEKAVAHSGRGIEGQRRHDSKTGVDTLQPSLSSSKLPQAKAASASHVEMPQTTTQGIAAKLVNTADKLDASSRTALSKSTSVVDLPYKPDHLGDAPSTGSDSPATAVSTISPEKPDSKVSVPSQVADMYKTLETLTAFGEKQSIRQDSRKASCTTLNVRVEPSSSSEQYSPRRARRKLKVRLVLWVLALAFVLVIVVASALLLYPKPKRRLPLYCETKGCEAHRYRISHQIDKSVNPCDDFGAYVCARWKPRKEFQLSRSQVSDMFLSWLYKLPETLTKGVVHFPVGKKVAAIFNSCMTETGSHIHIIREFMRGRGLVWPDVSEEPVTPARPMFDLSFNWNIHLWFTLRIIPATSEGKSRRVFFAPNYMLPLWKATINEIPKEYFERVYADLYKLFSNNKSSEPGSKDASMTYDMLTYVFDRLIPSCPCKSRLQAALYLRELDNTTSHFLGRHTVDMLNTVTRIRPPVTMDDILLVSDVLQFASIKGIIDDIDDKSLLRHLSWLFLQGYAAVAYPKAVLLVAVDKTWACSWFDNDTKQAAVEKLTNVSTVVWPSEKFLKPKVLEKVYRRFPASAPSFAQFWIQTRRSQRQLFGSEAATEEQLLGDNTHPPYGNYEQLLNHLSLSLGALAPPLYYPDGTNAMLYGGVLYLYARVLISAIGNEGVMINSEAEVTSNWLSKDVQKAFERRALRCLPDDVSIFPEVPAMEVAYEAFKRRLDENGTQLSEELTEEKVFFITACLSTCATTPADNLFGGDCNKAVMNFAPFAEAFSCPVGSKMNPETKCSFYD</sequence>
<feature type="domain" description="Peptidase M13 C-terminal" evidence="3">
    <location>
        <begin position="751"/>
        <end position="831"/>
    </location>
</feature>
<reference evidence="4" key="2">
    <citation type="submission" date="2021-09" db="EMBL/GenBank/DDBJ databases">
        <authorList>
            <person name="Jia N."/>
            <person name="Wang J."/>
            <person name="Shi W."/>
            <person name="Du L."/>
            <person name="Sun Y."/>
            <person name="Zhan W."/>
            <person name="Jiang J."/>
            <person name="Wang Q."/>
            <person name="Zhang B."/>
            <person name="Ji P."/>
            <person name="Sakyi L.B."/>
            <person name="Cui X."/>
            <person name="Yuan T."/>
            <person name="Jiang B."/>
            <person name="Yang W."/>
            <person name="Lam T.T.-Y."/>
            <person name="Chang Q."/>
            <person name="Ding S."/>
            <person name="Wang X."/>
            <person name="Zhu J."/>
            <person name="Ruan X."/>
            <person name="Zhao L."/>
            <person name="Wei J."/>
            <person name="Que T."/>
            <person name="Du C."/>
            <person name="Cheng J."/>
            <person name="Dai P."/>
            <person name="Han X."/>
            <person name="Huang E."/>
            <person name="Gao Y."/>
            <person name="Liu J."/>
            <person name="Shao H."/>
            <person name="Ye R."/>
            <person name="Li L."/>
            <person name="Wei W."/>
            <person name="Wang X."/>
            <person name="Wang C."/>
            <person name="Huo Q."/>
            <person name="Li W."/>
            <person name="Guo W."/>
            <person name="Chen H."/>
            <person name="Chen S."/>
            <person name="Zhou L."/>
            <person name="Zhou L."/>
            <person name="Ni X."/>
            <person name="Tian J."/>
            <person name="Zhou Y."/>
            <person name="Sheng Y."/>
            <person name="Liu T."/>
            <person name="Pan Y."/>
            <person name="Xia L."/>
            <person name="Li J."/>
            <person name="Zhao F."/>
            <person name="Cao W."/>
        </authorList>
    </citation>
    <scope>NUCLEOTIDE SEQUENCE</scope>
    <source>
        <strain evidence="4">Rsan-2018</strain>
        <tissue evidence="4">Larvae</tissue>
    </source>
</reference>
<dbReference type="EMBL" id="JABSTV010000433">
    <property type="protein sequence ID" value="KAH7986450.1"/>
    <property type="molecule type" value="Genomic_DNA"/>
</dbReference>
<keyword evidence="2" id="KW-0472">Membrane</keyword>
<feature type="region of interest" description="Disordered" evidence="1">
    <location>
        <begin position="1"/>
        <end position="98"/>
    </location>
</feature>
<dbReference type="GO" id="GO:0016485">
    <property type="term" value="P:protein processing"/>
    <property type="evidence" value="ECO:0007669"/>
    <property type="project" value="TreeGrafter"/>
</dbReference>
<organism evidence="4 6">
    <name type="scientific">Rhipicephalus sanguineus</name>
    <name type="common">Brown dog tick</name>
    <name type="synonym">Ixodes sanguineus</name>
    <dbReference type="NCBI Taxonomy" id="34632"/>
    <lineage>
        <taxon>Eukaryota</taxon>
        <taxon>Metazoa</taxon>
        <taxon>Ecdysozoa</taxon>
        <taxon>Arthropoda</taxon>
        <taxon>Chelicerata</taxon>
        <taxon>Arachnida</taxon>
        <taxon>Acari</taxon>
        <taxon>Parasitiformes</taxon>
        <taxon>Ixodida</taxon>
        <taxon>Ixodoidea</taxon>
        <taxon>Ixodidae</taxon>
        <taxon>Rhipicephalinae</taxon>
        <taxon>Rhipicephalus</taxon>
        <taxon>Rhipicephalus</taxon>
    </lineage>
</organism>
<dbReference type="VEuPathDB" id="VectorBase:RSAN_042862"/>
<proteinExistence type="predicted"/>
<dbReference type="PROSITE" id="PS51885">
    <property type="entry name" value="NEPRILYSIN"/>
    <property type="match status" value="1"/>
</dbReference>
<dbReference type="VEuPathDB" id="VectorBase:RSAN_038628"/>
<dbReference type="AlphaFoldDB" id="A0A9D4TD52"/>
<dbReference type="Proteomes" id="UP000821837">
    <property type="component" value="Unassembled WGS sequence"/>
</dbReference>
<feature type="compositionally biased region" description="Basic and acidic residues" evidence="1">
    <location>
        <begin position="60"/>
        <end position="69"/>
    </location>
</feature>
<protein>
    <recommendedName>
        <fullName evidence="3">Peptidase M13 C-terminal domain-containing protein</fullName>
    </recommendedName>
</protein>
<name>A0A9D4TD52_RHISA</name>
<dbReference type="PANTHER" id="PTHR11733">
    <property type="entry name" value="ZINC METALLOPROTEASE FAMILY M13 NEPRILYSIN-RELATED"/>
    <property type="match status" value="1"/>
</dbReference>
<feature type="region of interest" description="Disordered" evidence="1">
    <location>
        <begin position="134"/>
        <end position="168"/>
    </location>
</feature>
<evidence type="ECO:0000313" key="6">
    <source>
        <dbReference type="Proteomes" id="UP000821837"/>
    </source>
</evidence>
<dbReference type="Gene3D" id="3.40.390.10">
    <property type="entry name" value="Collagenase (Catalytic Domain)"/>
    <property type="match status" value="2"/>
</dbReference>
<dbReference type="InterPro" id="IPR018497">
    <property type="entry name" value="Peptidase_M13_C"/>
</dbReference>
<keyword evidence="2" id="KW-0812">Transmembrane</keyword>
<dbReference type="GO" id="GO:0004222">
    <property type="term" value="F:metalloendopeptidase activity"/>
    <property type="evidence" value="ECO:0007669"/>
    <property type="project" value="InterPro"/>
</dbReference>
<evidence type="ECO:0000313" key="5">
    <source>
        <dbReference type="EMBL" id="KAH7986450.1"/>
    </source>
</evidence>
<dbReference type="GO" id="GO:0005886">
    <property type="term" value="C:plasma membrane"/>
    <property type="evidence" value="ECO:0007669"/>
    <property type="project" value="TreeGrafter"/>
</dbReference>